<feature type="region of interest" description="Disordered" evidence="1">
    <location>
        <begin position="1"/>
        <end position="263"/>
    </location>
</feature>
<dbReference type="AlphaFoldDB" id="A0AAN6NL61"/>
<reference evidence="3" key="1">
    <citation type="journal article" date="2023" name="Mol. Phylogenet. Evol.">
        <title>Genome-scale phylogeny and comparative genomics of the fungal order Sordariales.</title>
        <authorList>
            <person name="Hensen N."/>
            <person name="Bonometti L."/>
            <person name="Westerberg I."/>
            <person name="Brannstrom I.O."/>
            <person name="Guillou S."/>
            <person name="Cros-Aarteil S."/>
            <person name="Calhoun S."/>
            <person name="Haridas S."/>
            <person name="Kuo A."/>
            <person name="Mondo S."/>
            <person name="Pangilinan J."/>
            <person name="Riley R."/>
            <person name="LaButti K."/>
            <person name="Andreopoulos B."/>
            <person name="Lipzen A."/>
            <person name="Chen C."/>
            <person name="Yan M."/>
            <person name="Daum C."/>
            <person name="Ng V."/>
            <person name="Clum A."/>
            <person name="Steindorff A."/>
            <person name="Ohm R.A."/>
            <person name="Martin F."/>
            <person name="Silar P."/>
            <person name="Natvig D.O."/>
            <person name="Lalanne C."/>
            <person name="Gautier V."/>
            <person name="Ament-Velasquez S.L."/>
            <person name="Kruys A."/>
            <person name="Hutchinson M.I."/>
            <person name="Powell A.J."/>
            <person name="Barry K."/>
            <person name="Miller A.N."/>
            <person name="Grigoriev I.V."/>
            <person name="Debuchy R."/>
            <person name="Gladieux P."/>
            <person name="Hiltunen Thoren M."/>
            <person name="Johannesson H."/>
        </authorList>
    </citation>
    <scope>NUCLEOTIDE SEQUENCE [LARGE SCALE GENOMIC DNA]</scope>
    <source>
        <strain evidence="3">CBS 340.73</strain>
    </source>
</reference>
<dbReference type="Proteomes" id="UP001303473">
    <property type="component" value="Unassembled WGS sequence"/>
</dbReference>
<gene>
    <name evidence="2" type="ORF">QBC46DRAFT_95497</name>
</gene>
<evidence type="ECO:0000313" key="3">
    <source>
        <dbReference type="Proteomes" id="UP001303473"/>
    </source>
</evidence>
<feature type="compositionally biased region" description="Polar residues" evidence="1">
    <location>
        <begin position="595"/>
        <end position="613"/>
    </location>
</feature>
<feature type="compositionally biased region" description="Acidic residues" evidence="1">
    <location>
        <begin position="405"/>
        <end position="416"/>
    </location>
</feature>
<feature type="compositionally biased region" description="Polar residues" evidence="1">
    <location>
        <begin position="9"/>
        <end position="33"/>
    </location>
</feature>
<feature type="compositionally biased region" description="Polar residues" evidence="1">
    <location>
        <begin position="146"/>
        <end position="158"/>
    </location>
</feature>
<feature type="compositionally biased region" description="Basic and acidic residues" evidence="1">
    <location>
        <begin position="519"/>
        <end position="530"/>
    </location>
</feature>
<dbReference type="PANTHER" id="PTHR22794:SF2">
    <property type="entry name" value="THAP DOMAIN-CONTAINING PROTEIN 11"/>
    <property type="match status" value="1"/>
</dbReference>
<dbReference type="GO" id="GO:0000329">
    <property type="term" value="C:fungal-type vacuole membrane"/>
    <property type="evidence" value="ECO:0007669"/>
    <property type="project" value="TreeGrafter"/>
</dbReference>
<feature type="region of interest" description="Disordered" evidence="1">
    <location>
        <begin position="583"/>
        <end position="654"/>
    </location>
</feature>
<feature type="compositionally biased region" description="Polar residues" evidence="1">
    <location>
        <begin position="118"/>
        <end position="131"/>
    </location>
</feature>
<sequence>MARDRESDTSGTNQSKRSSMSHLDSDSQVSDQHTSQHHAPHHHAHRAKGSKHVVAGGGRLHARNPSSKALHKHHASTASAKLNRRQGSPSPERGPTHTSAHRRATSDLKLTGADDEPSTVSLKKNPSQSSIKRNRSHVEVGKKTRSATNLKRTASNPIVNKLKSGGVGGSKVHFKLGDEDQDADEDGEQEDEWVDASTSASPLLSRRGSGINPGQTANNNRAMTASTDSSRAQSPSVHHTETNGGRAGAHAEASRETSHHNKQLTNRILQRTPSHGAPPIMVTENVEVLPPSSRPQSPESGHSHYALTLSGTPRKPSHYDVRPGSSGRAELTSRFVGQNSHESGSGIPGGSFLNSANHAGILARLANGQATEGDAPRRPLSMGNLAQAKGPNRDARRGSRQASIEDSELTDEEDGENGTLAARVNARRQGAGGVYAAPREMNRTQQKLNLQRASSTLEGTAPLPSIGMGLAGVAAAAGPLVGGSGYDARDPRTSRLLERTGMEYLVMRRYQNPISRSIQRLDHLPGEGKRRMASSRPGTSHSRRDSDLHEDGPRRPGTPSGRSIRESQGRDLGVAAMMNATTQSAAAANSRASRPTTPQPRQGPFSSIKSYHSGSPGGDTDDGDGASRGMHEEDHGEGGQRLSGSSLVDGYDDPGTIALLRNLWDKNMDLSASQE</sequence>
<feature type="region of interest" description="Disordered" evidence="1">
    <location>
        <begin position="369"/>
        <end position="420"/>
    </location>
</feature>
<evidence type="ECO:0000256" key="1">
    <source>
        <dbReference type="SAM" id="MobiDB-lite"/>
    </source>
</evidence>
<dbReference type="GO" id="GO:0031931">
    <property type="term" value="C:TORC1 complex"/>
    <property type="evidence" value="ECO:0007669"/>
    <property type="project" value="TreeGrafter"/>
</dbReference>
<protein>
    <submittedName>
        <fullName evidence="2">Uncharacterized protein</fullName>
    </submittedName>
</protein>
<feature type="compositionally biased region" description="Basic and acidic residues" evidence="1">
    <location>
        <begin position="629"/>
        <end position="638"/>
    </location>
</feature>
<dbReference type="EMBL" id="MU853754">
    <property type="protein sequence ID" value="KAK3945627.1"/>
    <property type="molecule type" value="Genomic_DNA"/>
</dbReference>
<name>A0AAN6NL61_9PEZI</name>
<organism evidence="2 3">
    <name type="scientific">Diplogelasinospora grovesii</name>
    <dbReference type="NCBI Taxonomy" id="303347"/>
    <lineage>
        <taxon>Eukaryota</taxon>
        <taxon>Fungi</taxon>
        <taxon>Dikarya</taxon>
        <taxon>Ascomycota</taxon>
        <taxon>Pezizomycotina</taxon>
        <taxon>Sordariomycetes</taxon>
        <taxon>Sordariomycetidae</taxon>
        <taxon>Sordariales</taxon>
        <taxon>Diplogelasinosporaceae</taxon>
        <taxon>Diplogelasinospora</taxon>
    </lineage>
</organism>
<proteinExistence type="predicted"/>
<keyword evidence="3" id="KW-1185">Reference proteome</keyword>
<dbReference type="PANTHER" id="PTHR22794">
    <property type="entry name" value="THAP DOMAIN PROTEIN 11"/>
    <property type="match status" value="1"/>
</dbReference>
<feature type="compositionally biased region" description="Basic and acidic residues" evidence="1">
    <location>
        <begin position="542"/>
        <end position="554"/>
    </location>
</feature>
<feature type="region of interest" description="Disordered" evidence="1">
    <location>
        <begin position="289"/>
        <end position="328"/>
    </location>
</feature>
<evidence type="ECO:0000313" key="2">
    <source>
        <dbReference type="EMBL" id="KAK3945627.1"/>
    </source>
</evidence>
<feature type="compositionally biased region" description="Acidic residues" evidence="1">
    <location>
        <begin position="179"/>
        <end position="194"/>
    </location>
</feature>
<accession>A0AAN6NL61</accession>
<feature type="compositionally biased region" description="Polar residues" evidence="1">
    <location>
        <begin position="76"/>
        <end position="89"/>
    </location>
</feature>
<comment type="caution">
    <text evidence="2">The sequence shown here is derived from an EMBL/GenBank/DDBJ whole genome shotgun (WGS) entry which is preliminary data.</text>
</comment>
<feature type="region of interest" description="Disordered" evidence="1">
    <location>
        <begin position="517"/>
        <end position="566"/>
    </location>
</feature>
<feature type="compositionally biased region" description="Low complexity" evidence="1">
    <location>
        <begin position="583"/>
        <end position="594"/>
    </location>
</feature>
<feature type="compositionally biased region" description="Polar residues" evidence="1">
    <location>
        <begin position="212"/>
        <end position="237"/>
    </location>
</feature>
<feature type="compositionally biased region" description="Basic residues" evidence="1">
    <location>
        <begin position="35"/>
        <end position="51"/>
    </location>
</feature>